<dbReference type="AlphaFoldDB" id="A0A9D9IHJ3"/>
<dbReference type="PANTHER" id="PTHR10363:SF2">
    <property type="entry name" value="BLEOMYCIN HYDROLASE"/>
    <property type="match status" value="1"/>
</dbReference>
<protein>
    <recommendedName>
        <fullName evidence="4">Aminopeptidase</fullName>
    </recommendedName>
</protein>
<feature type="signal peptide" evidence="6">
    <location>
        <begin position="1"/>
        <end position="20"/>
    </location>
</feature>
<evidence type="ECO:0000256" key="6">
    <source>
        <dbReference type="SAM" id="SignalP"/>
    </source>
</evidence>
<comment type="similarity">
    <text evidence="4">Belongs to the peptidase C1 family.</text>
</comment>
<dbReference type="GO" id="GO:0005737">
    <property type="term" value="C:cytoplasm"/>
    <property type="evidence" value="ECO:0007669"/>
    <property type="project" value="TreeGrafter"/>
</dbReference>
<evidence type="ECO:0000256" key="5">
    <source>
        <dbReference type="PIRSR" id="PIRSR005700-1"/>
    </source>
</evidence>
<keyword evidence="3 4" id="KW-0788">Thiol protease</keyword>
<evidence type="ECO:0000313" key="7">
    <source>
        <dbReference type="EMBL" id="MBO8471913.1"/>
    </source>
</evidence>
<dbReference type="Pfam" id="PF03051">
    <property type="entry name" value="Peptidase_C1_2"/>
    <property type="match status" value="1"/>
</dbReference>
<dbReference type="PANTHER" id="PTHR10363">
    <property type="entry name" value="BLEOMYCIN HYDROLASE"/>
    <property type="match status" value="1"/>
</dbReference>
<keyword evidence="2 4" id="KW-0378">Hydrolase</keyword>
<feature type="active site" evidence="5">
    <location>
        <position position="89"/>
    </location>
</feature>
<dbReference type="GO" id="GO:0009636">
    <property type="term" value="P:response to toxic substance"/>
    <property type="evidence" value="ECO:0007669"/>
    <property type="project" value="TreeGrafter"/>
</dbReference>
<evidence type="ECO:0000256" key="4">
    <source>
        <dbReference type="PIRNR" id="PIRNR005700"/>
    </source>
</evidence>
<dbReference type="GO" id="GO:0070005">
    <property type="term" value="F:cysteine-type aminopeptidase activity"/>
    <property type="evidence" value="ECO:0007669"/>
    <property type="project" value="InterPro"/>
</dbReference>
<evidence type="ECO:0000313" key="8">
    <source>
        <dbReference type="Proteomes" id="UP000823603"/>
    </source>
</evidence>
<keyword evidence="6" id="KW-0732">Signal</keyword>
<proteinExistence type="inferred from homology"/>
<reference evidence="7" key="2">
    <citation type="journal article" date="2021" name="PeerJ">
        <title>Extensive microbial diversity within the chicken gut microbiome revealed by metagenomics and culture.</title>
        <authorList>
            <person name="Gilroy R."/>
            <person name="Ravi A."/>
            <person name="Getino M."/>
            <person name="Pursley I."/>
            <person name="Horton D.L."/>
            <person name="Alikhan N.F."/>
            <person name="Baker D."/>
            <person name="Gharbi K."/>
            <person name="Hall N."/>
            <person name="Watson M."/>
            <person name="Adriaenssens E.M."/>
            <person name="Foster-Nyarko E."/>
            <person name="Jarju S."/>
            <person name="Secka A."/>
            <person name="Antonio M."/>
            <person name="Oren A."/>
            <person name="Chaudhuri R.R."/>
            <person name="La Ragione R."/>
            <person name="Hildebrand F."/>
            <person name="Pallen M.J."/>
        </authorList>
    </citation>
    <scope>NUCLEOTIDE SEQUENCE</scope>
    <source>
        <strain evidence="7">B2-22910</strain>
    </source>
</reference>
<feature type="chain" id="PRO_5039502033" description="Aminopeptidase" evidence="6">
    <location>
        <begin position="21"/>
        <end position="461"/>
    </location>
</feature>
<dbReference type="PIRSF" id="PIRSF005700">
    <property type="entry name" value="PepC"/>
    <property type="match status" value="1"/>
</dbReference>
<comment type="caution">
    <text evidence="7">The sequence shown here is derived from an EMBL/GenBank/DDBJ whole genome shotgun (WGS) entry which is preliminary data.</text>
</comment>
<feature type="active site" evidence="5">
    <location>
        <position position="384"/>
    </location>
</feature>
<dbReference type="SUPFAM" id="SSF54001">
    <property type="entry name" value="Cysteine proteinases"/>
    <property type="match status" value="1"/>
</dbReference>
<name>A0A9D9IHJ3_9BACT</name>
<reference evidence="7" key="1">
    <citation type="submission" date="2020-10" db="EMBL/GenBank/DDBJ databases">
        <authorList>
            <person name="Gilroy R."/>
        </authorList>
    </citation>
    <scope>NUCLEOTIDE SEQUENCE</scope>
    <source>
        <strain evidence="7">B2-22910</strain>
    </source>
</reference>
<evidence type="ECO:0000256" key="1">
    <source>
        <dbReference type="ARBA" id="ARBA00022670"/>
    </source>
</evidence>
<dbReference type="EMBL" id="JADIMB010000133">
    <property type="protein sequence ID" value="MBO8471913.1"/>
    <property type="molecule type" value="Genomic_DNA"/>
</dbReference>
<organism evidence="7 8">
    <name type="scientific">Candidatus Cryptobacteroides faecavium</name>
    <dbReference type="NCBI Taxonomy" id="2840762"/>
    <lineage>
        <taxon>Bacteria</taxon>
        <taxon>Pseudomonadati</taxon>
        <taxon>Bacteroidota</taxon>
        <taxon>Bacteroidia</taxon>
        <taxon>Bacteroidales</taxon>
        <taxon>Candidatus Cryptobacteroides</taxon>
    </lineage>
</organism>
<sequence>MKKTLIAIVMAGAMSANLTAQEIGKHELEDIRESFTGTVDDIARMNAISGNRDLRKLAVDREHQGKTDHFFRYRVNVSGITDQQQSGRCWMFTSMNVLRPSVMEKFGIEEFDFSHNFCYFWDLFEKSNLFLENIIRTADRDIIMDRDVAWFFQNPVNDGGVWNSFLNIAGKYGVVPASAMPETAHSDNTSMLTGILNEYLRKEGYAIRQMISSGTSEVKAREYKIGAMKGVYRILALCLGEPPAVFTWRYRTADGEIKSLTSTPAEFYRSIVPADYGAGSYIMVMHDPTRPYYKVYEIENYRNTFEGVDWKYLNLPLDEIKASAIASIKADEALYASCDISRYYKADEGIADLDIYDFEALLGMDFEIHDKAARIMTRQSGSAHAMTLIAVDTDDSGKPVKWQFENSWGPSAGHEGYYTFTDAWFDEYMFRMVIRKCHLSQKAAGALDTEPVMLPAWDYMF</sequence>
<dbReference type="GO" id="GO:0006508">
    <property type="term" value="P:proteolysis"/>
    <property type="evidence" value="ECO:0007669"/>
    <property type="project" value="UniProtKB-KW"/>
</dbReference>
<dbReference type="PROSITE" id="PS00139">
    <property type="entry name" value="THIOL_PROTEASE_CYS"/>
    <property type="match status" value="1"/>
</dbReference>
<evidence type="ECO:0000256" key="2">
    <source>
        <dbReference type="ARBA" id="ARBA00022801"/>
    </source>
</evidence>
<evidence type="ECO:0000256" key="3">
    <source>
        <dbReference type="ARBA" id="ARBA00022807"/>
    </source>
</evidence>
<dbReference type="InterPro" id="IPR038765">
    <property type="entry name" value="Papain-like_cys_pep_sf"/>
</dbReference>
<feature type="active site" evidence="5">
    <location>
        <position position="406"/>
    </location>
</feature>
<dbReference type="GO" id="GO:0043418">
    <property type="term" value="P:homocysteine catabolic process"/>
    <property type="evidence" value="ECO:0007669"/>
    <property type="project" value="TreeGrafter"/>
</dbReference>
<gene>
    <name evidence="7" type="ORF">IAB82_09000</name>
</gene>
<dbReference type="InterPro" id="IPR004134">
    <property type="entry name" value="Peptidase_C1B"/>
</dbReference>
<dbReference type="Gene3D" id="3.90.70.10">
    <property type="entry name" value="Cysteine proteinases"/>
    <property type="match status" value="1"/>
</dbReference>
<dbReference type="Proteomes" id="UP000823603">
    <property type="component" value="Unassembled WGS sequence"/>
</dbReference>
<accession>A0A9D9IHJ3</accession>
<dbReference type="InterPro" id="IPR000169">
    <property type="entry name" value="Pept_cys_AS"/>
</dbReference>
<keyword evidence="1 4" id="KW-0645">Protease</keyword>
<keyword evidence="4" id="KW-0031">Aminopeptidase</keyword>